<accession>A0ABX5B643</accession>
<reference evidence="1 2" key="1">
    <citation type="submission" date="2014-04" db="EMBL/GenBank/DDBJ databases">
        <title>Whole genome sequence of 'Brachyspira hampsonii' D13-03603F2.</title>
        <authorList>
            <person name="Patterson A.H."/>
            <person name="Chaban B."/>
            <person name="Fernando C."/>
            <person name="Harding J.C."/>
            <person name="Hill J.E."/>
        </authorList>
    </citation>
    <scope>NUCLEOTIDE SEQUENCE [LARGE SCALE GENOMIC DNA]</scope>
    <source>
        <strain evidence="1 2">D13-03603F2</strain>
    </source>
</reference>
<keyword evidence="2" id="KW-1185">Reference proteome</keyword>
<dbReference type="Proteomes" id="UP000238924">
    <property type="component" value="Unassembled WGS sequence"/>
</dbReference>
<comment type="caution">
    <text evidence="1">The sequence shown here is derived from an EMBL/GenBank/DDBJ whole genome shotgun (WGS) entry which is preliminary data.</text>
</comment>
<name>A0ABX5B643_9SPIR</name>
<protein>
    <submittedName>
        <fullName evidence="1">Uncharacterized protein</fullName>
    </submittedName>
</protein>
<evidence type="ECO:0000313" key="2">
    <source>
        <dbReference type="Proteomes" id="UP000238924"/>
    </source>
</evidence>
<dbReference type="NCBIfam" id="NF033831">
    <property type="entry name" value="sce7725_fam"/>
    <property type="match status" value="1"/>
</dbReference>
<dbReference type="EMBL" id="JJMJ01000052">
    <property type="protein sequence ID" value="PPS22696.1"/>
    <property type="molecule type" value="Genomic_DNA"/>
</dbReference>
<organism evidence="1 2">
    <name type="scientific">Brachyspira murdochii</name>
    <dbReference type="NCBI Taxonomy" id="84378"/>
    <lineage>
        <taxon>Bacteria</taxon>
        <taxon>Pseudomonadati</taxon>
        <taxon>Spirochaetota</taxon>
        <taxon>Spirochaetia</taxon>
        <taxon>Brachyspirales</taxon>
        <taxon>Brachyspiraceae</taxon>
        <taxon>Brachyspira</taxon>
    </lineage>
</organism>
<proteinExistence type="predicted"/>
<evidence type="ECO:0000313" key="1">
    <source>
        <dbReference type="EMBL" id="PPS22696.1"/>
    </source>
</evidence>
<dbReference type="InterPro" id="IPR047727">
    <property type="entry name" value="Sce7725-like"/>
</dbReference>
<dbReference type="RefSeq" id="WP_104618086.1">
    <property type="nucleotide sequence ID" value="NZ_JJMJ01000052.1"/>
</dbReference>
<gene>
    <name evidence="1" type="ORF">DJ52_03370</name>
</gene>
<sequence length="304" mass="35677">MYVPYLYTKTFELSAIKELLQKNIIKKDLVCPLLSSYSTRGLRSAIELFIKNEYPIFLVLNPDYKFADSFSEKDFDDIKSMAFGDNSIIPTYWITNEIDNLEIEKLNTLTKDYAIIHGNLLPDEFEENINDNVYRIYIDNNLDIDSEKDIEIVDGFIKEEKSDDYKKFSTFNSRIFSYIRRGLYAFGDYQTIGRKIPKGGAAPNFIVINIIYKMNKKLYIRHFKSNEKIDHATTDPLPIKFKYVLDVISEEIEEEKEKYIMTEGLTQLLNLKDHFPGLGKLKQFSIMHHIEFMQKELELQNGNK</sequence>